<keyword evidence="2 6" id="KW-0238">DNA-binding</keyword>
<protein>
    <submittedName>
        <fullName evidence="6">DNA-binding transcriptional ArsR family regulator</fullName>
    </submittedName>
</protein>
<evidence type="ECO:0000256" key="1">
    <source>
        <dbReference type="ARBA" id="ARBA00023015"/>
    </source>
</evidence>
<evidence type="ECO:0000256" key="4">
    <source>
        <dbReference type="SAM" id="MobiDB-lite"/>
    </source>
</evidence>
<feature type="region of interest" description="Disordered" evidence="4">
    <location>
        <begin position="169"/>
        <end position="214"/>
    </location>
</feature>
<keyword evidence="7" id="KW-1185">Reference proteome</keyword>
<evidence type="ECO:0000259" key="5">
    <source>
        <dbReference type="SMART" id="SM00418"/>
    </source>
</evidence>
<feature type="domain" description="HTH arsR-type" evidence="5">
    <location>
        <begin position="354"/>
        <end position="427"/>
    </location>
</feature>
<feature type="region of interest" description="Disordered" evidence="4">
    <location>
        <begin position="260"/>
        <end position="280"/>
    </location>
</feature>
<accession>A0A853BH72</accession>
<feature type="compositionally biased region" description="Low complexity" evidence="4">
    <location>
        <begin position="179"/>
        <end position="214"/>
    </location>
</feature>
<dbReference type="InterPro" id="IPR036390">
    <property type="entry name" value="WH_DNA-bd_sf"/>
</dbReference>
<name>A0A853BH72_9ACTN</name>
<dbReference type="GO" id="GO:0003677">
    <property type="term" value="F:DNA binding"/>
    <property type="evidence" value="ECO:0007669"/>
    <property type="project" value="UniProtKB-KW"/>
</dbReference>
<gene>
    <name evidence="6" type="ORF">HNR12_001006</name>
</gene>
<keyword evidence="1" id="KW-0805">Transcription regulation</keyword>
<dbReference type="RefSeq" id="WP_179766375.1">
    <property type="nucleotide sequence ID" value="NZ_JACCFO010000001.1"/>
</dbReference>
<evidence type="ECO:0000313" key="7">
    <source>
        <dbReference type="Proteomes" id="UP000575985"/>
    </source>
</evidence>
<dbReference type="SUPFAM" id="SSF46785">
    <property type="entry name" value="Winged helix' DNA-binding domain"/>
    <property type="match status" value="1"/>
</dbReference>
<comment type="caution">
    <text evidence="6">The sequence shown here is derived from an EMBL/GenBank/DDBJ whole genome shotgun (WGS) entry which is preliminary data.</text>
</comment>
<evidence type="ECO:0000256" key="3">
    <source>
        <dbReference type="ARBA" id="ARBA00023163"/>
    </source>
</evidence>
<dbReference type="Pfam" id="PF12840">
    <property type="entry name" value="HTH_20"/>
    <property type="match status" value="1"/>
</dbReference>
<dbReference type="EMBL" id="JACCFO010000001">
    <property type="protein sequence ID" value="NYI94729.1"/>
    <property type="molecule type" value="Genomic_DNA"/>
</dbReference>
<dbReference type="Gene3D" id="1.10.10.10">
    <property type="entry name" value="Winged helix-like DNA-binding domain superfamily/Winged helix DNA-binding domain"/>
    <property type="match status" value="1"/>
</dbReference>
<dbReference type="Proteomes" id="UP000575985">
    <property type="component" value="Unassembled WGS sequence"/>
</dbReference>
<dbReference type="InterPro" id="IPR001845">
    <property type="entry name" value="HTH_ArsR_DNA-bd_dom"/>
</dbReference>
<evidence type="ECO:0000256" key="2">
    <source>
        <dbReference type="ARBA" id="ARBA00023125"/>
    </source>
</evidence>
<organism evidence="6 7">
    <name type="scientific">Streptomonospora nanhaiensis</name>
    <dbReference type="NCBI Taxonomy" id="1323731"/>
    <lineage>
        <taxon>Bacteria</taxon>
        <taxon>Bacillati</taxon>
        <taxon>Actinomycetota</taxon>
        <taxon>Actinomycetes</taxon>
        <taxon>Streptosporangiales</taxon>
        <taxon>Nocardiopsidaceae</taxon>
        <taxon>Streptomonospora</taxon>
    </lineage>
</organism>
<keyword evidence="3" id="KW-0804">Transcription</keyword>
<dbReference type="AlphaFoldDB" id="A0A853BH72"/>
<dbReference type="PANTHER" id="PTHR43132:SF8">
    <property type="entry name" value="HTH-TYPE TRANSCRIPTIONAL REGULATOR KMTR"/>
    <property type="match status" value="1"/>
</dbReference>
<dbReference type="InterPro" id="IPR011991">
    <property type="entry name" value="ArsR-like_HTH"/>
</dbReference>
<proteinExistence type="predicted"/>
<dbReference type="CDD" id="cd00090">
    <property type="entry name" value="HTH_ARSR"/>
    <property type="match status" value="1"/>
</dbReference>
<sequence>MLRIHFDPARPEPVHSAARPDAMWEVLLSLHTLQDPFADPGHDRWRARVRRDMTEPMRRLAALAPPEGYSPDFLTPLGAGTGHPAGTEGPGGLDAGLAALRATPPDRFRRDLHLLARQDDPERGATARGLLREGPAALGPLAEAVRAYFDLALAAEWDARTALIAENLAPTPRRPAPGRPAAASAPPSDAGVRAVPGTRSAPRAGGRAGVRTGRVRTPGRVPAARVAAAPAGAAGERGVRGAVGTTAAAVGTGTGALGAGRAAQPAGGDTGGPVPLPAPLRRSARWRGPILEIPYPLHRDLRLGGRPLHLVPSYFCRRYPIALRDPLQAVVVVYPAVHTALVPLRTSLEPQRRAALEKLLGRTRAAVFEALAEGCTTTELSQRLEISPASASEHTTVLRGSGLVASHRERNTVCHRVTELGFRLLHGHR</sequence>
<dbReference type="PANTHER" id="PTHR43132">
    <property type="entry name" value="ARSENICAL RESISTANCE OPERON REPRESSOR ARSR-RELATED"/>
    <property type="match status" value="1"/>
</dbReference>
<reference evidence="6 7" key="1">
    <citation type="submission" date="2020-07" db="EMBL/GenBank/DDBJ databases">
        <title>Sequencing the genomes of 1000 actinobacteria strains.</title>
        <authorList>
            <person name="Klenk H.-P."/>
        </authorList>
    </citation>
    <scope>NUCLEOTIDE SEQUENCE [LARGE SCALE GENOMIC DNA]</scope>
    <source>
        <strain evidence="6 7">DSM 45927</strain>
    </source>
</reference>
<dbReference type="SMART" id="SM00418">
    <property type="entry name" value="HTH_ARSR"/>
    <property type="match status" value="1"/>
</dbReference>
<dbReference type="InterPro" id="IPR036388">
    <property type="entry name" value="WH-like_DNA-bd_sf"/>
</dbReference>
<evidence type="ECO:0000313" key="6">
    <source>
        <dbReference type="EMBL" id="NYI94729.1"/>
    </source>
</evidence>
<dbReference type="GO" id="GO:0003700">
    <property type="term" value="F:DNA-binding transcription factor activity"/>
    <property type="evidence" value="ECO:0007669"/>
    <property type="project" value="InterPro"/>
</dbReference>
<dbReference type="InterPro" id="IPR051011">
    <property type="entry name" value="Metal_resp_trans_reg"/>
</dbReference>